<dbReference type="InterPro" id="IPR036515">
    <property type="entry name" value="Transposase_17_sf"/>
</dbReference>
<reference evidence="2 3" key="1">
    <citation type="submission" date="2023-12" db="EMBL/GenBank/DDBJ databases">
        <title>Baltic Sea Cyanobacteria.</title>
        <authorList>
            <person name="Delbaje E."/>
            <person name="Fewer D.P."/>
            <person name="Shishido T.K."/>
        </authorList>
    </citation>
    <scope>NUCLEOTIDE SEQUENCE [LARGE SCALE GENOMIC DNA]</scope>
    <source>
        <strain evidence="2 3">UHCC 0370</strain>
    </source>
</reference>
<dbReference type="SUPFAM" id="SSF143422">
    <property type="entry name" value="Transposase IS200-like"/>
    <property type="match status" value="1"/>
</dbReference>
<comment type="caution">
    <text evidence="2">The sequence shown here is derived from an EMBL/GenBank/DDBJ whole genome shotgun (WGS) entry which is preliminary data.</text>
</comment>
<dbReference type="Proteomes" id="UP001301388">
    <property type="component" value="Unassembled WGS sequence"/>
</dbReference>
<dbReference type="RefSeq" id="WP_323263562.1">
    <property type="nucleotide sequence ID" value="NZ_JAYGIE010000136.1"/>
</dbReference>
<sequence>MPSRSINFEQGRYYHVYNRGNNCQPIFFDKENYLYFLRLSRYYLVDEHISILAYCLMPNHYHFLVQCNGGNLSEAMKLLSLTYTKSINKRFNRVGSLFQGRFKAILVDSDEYLVHLVRYIHLNPVKADLVNSASEWEFSSFSEYAGIRRGSLPSIEFVRSMIGSDEEYFSFLNECNLPSIPQLMALMLDE</sequence>
<dbReference type="InterPro" id="IPR002686">
    <property type="entry name" value="Transposase_17"/>
</dbReference>
<evidence type="ECO:0000313" key="3">
    <source>
        <dbReference type="Proteomes" id="UP001301388"/>
    </source>
</evidence>
<dbReference type="PANTHER" id="PTHR34322">
    <property type="entry name" value="TRANSPOSASE, Y1_TNP DOMAIN-CONTAINING"/>
    <property type="match status" value="1"/>
</dbReference>
<gene>
    <name evidence="2" type="ORF">VB774_23460</name>
</gene>
<evidence type="ECO:0000313" key="2">
    <source>
        <dbReference type="EMBL" id="MEA5480605.1"/>
    </source>
</evidence>
<keyword evidence="3" id="KW-1185">Reference proteome</keyword>
<dbReference type="NCBIfam" id="NF047646">
    <property type="entry name" value="REP_Tyr_transpos"/>
    <property type="match status" value="1"/>
</dbReference>
<dbReference type="EMBL" id="JAYGIE010000136">
    <property type="protein sequence ID" value="MEA5480605.1"/>
    <property type="molecule type" value="Genomic_DNA"/>
</dbReference>
<evidence type="ECO:0000259" key="1">
    <source>
        <dbReference type="SMART" id="SM01321"/>
    </source>
</evidence>
<proteinExistence type="predicted"/>
<dbReference type="PANTHER" id="PTHR34322:SF2">
    <property type="entry name" value="TRANSPOSASE IS200-LIKE DOMAIN-CONTAINING PROTEIN"/>
    <property type="match status" value="1"/>
</dbReference>
<accession>A0ABU5TQN4</accession>
<feature type="domain" description="Transposase IS200-like" evidence="1">
    <location>
        <begin position="9"/>
        <end position="123"/>
    </location>
</feature>
<protein>
    <submittedName>
        <fullName evidence="2">Transposase</fullName>
    </submittedName>
</protein>
<dbReference type="Gene3D" id="3.30.70.1290">
    <property type="entry name" value="Transposase IS200-like"/>
    <property type="match status" value="1"/>
</dbReference>
<name>A0ABU5TQN4_9CYAN</name>
<organism evidence="2 3">
    <name type="scientific">Pseudanabaena galeata UHCC 0370</name>
    <dbReference type="NCBI Taxonomy" id="3110310"/>
    <lineage>
        <taxon>Bacteria</taxon>
        <taxon>Bacillati</taxon>
        <taxon>Cyanobacteriota</taxon>
        <taxon>Cyanophyceae</taxon>
        <taxon>Pseudanabaenales</taxon>
        <taxon>Pseudanabaenaceae</taxon>
        <taxon>Pseudanabaena</taxon>
    </lineage>
</organism>
<dbReference type="SMART" id="SM01321">
    <property type="entry name" value="Y1_Tnp"/>
    <property type="match status" value="1"/>
</dbReference>
<dbReference type="Pfam" id="PF01797">
    <property type="entry name" value="Y1_Tnp"/>
    <property type="match status" value="1"/>
</dbReference>